<evidence type="ECO:0000256" key="3">
    <source>
        <dbReference type="SAM" id="Phobius"/>
    </source>
</evidence>
<keyword evidence="1" id="KW-0175">Coiled coil</keyword>
<feature type="domain" description="Conjugative transposon TraM C-terminal" evidence="4">
    <location>
        <begin position="300"/>
        <end position="448"/>
    </location>
</feature>
<sequence length="453" mass="49004">MRLNELIGRTPEGEKGNTPKEPLTNEQRQRRKKMLIYPLMGLMFLGSMWLIFSPSAEDKEQEQSGTGFNTEMPLPTDAVIIGDKEKAYEQASLEARQKDRDRAVQDLASLFDNAGTENEGADSDEYDLLNPGGGTAYAGYAGGGSTGSAAIRNSADAYRDINATLGNFYETPEEDTEKEELQRRVDELEAMMAQQQAQPSSMDEQIALLEKSYELAAKYMPRGQDVGGQTAVSDQEDGRKAAVHNGNAVAMPVGTVTSQIVSSLPQPMSDAEFVAGYTQERNYGFNTAVGTARTGSRNTISACVHSDQTITDGQTVRLRLLEAMRVSDMVIPRNTVIVGAARVQGERLGIMVSSIEYGGTIIPVELSVFDSDGQEGIFIPGSMEIDAVREIAANMGGSLGSSISISTNAGAQLASDLGRSVIQGTSQYIAQKMRTVKVHLKAGYKVLLYQYEN</sequence>
<dbReference type="InterPro" id="IPR055407">
    <property type="entry name" value="TraM_C"/>
</dbReference>
<evidence type="ECO:0000259" key="4">
    <source>
        <dbReference type="Pfam" id="PF12508"/>
    </source>
</evidence>
<evidence type="ECO:0000256" key="2">
    <source>
        <dbReference type="SAM" id="MobiDB-lite"/>
    </source>
</evidence>
<dbReference type="AlphaFoldDB" id="A0A9D9EFW2"/>
<gene>
    <name evidence="5" type="primary">traM</name>
    <name evidence="5" type="ORF">IAC23_07900</name>
</gene>
<dbReference type="Pfam" id="PF12508">
    <property type="entry name" value="Transposon_TraM"/>
    <property type="match status" value="1"/>
</dbReference>
<feature type="region of interest" description="Disordered" evidence="2">
    <location>
        <begin position="1"/>
        <end position="29"/>
    </location>
</feature>
<keyword evidence="3" id="KW-0472">Membrane</keyword>
<dbReference type="Proteomes" id="UP000823619">
    <property type="component" value="Unassembled WGS sequence"/>
</dbReference>
<comment type="caution">
    <text evidence="5">The sequence shown here is derived from an EMBL/GenBank/DDBJ whole genome shotgun (WGS) entry which is preliminary data.</text>
</comment>
<dbReference type="EMBL" id="JADIMO010000099">
    <property type="protein sequence ID" value="MBO8445595.1"/>
    <property type="molecule type" value="Genomic_DNA"/>
</dbReference>
<organism evidence="5 6">
    <name type="scientific">Candidatus Cryptobacteroides merdavium</name>
    <dbReference type="NCBI Taxonomy" id="2840769"/>
    <lineage>
        <taxon>Bacteria</taxon>
        <taxon>Pseudomonadati</taxon>
        <taxon>Bacteroidota</taxon>
        <taxon>Bacteroidia</taxon>
        <taxon>Bacteroidales</taxon>
        <taxon>Candidatus Cryptobacteroides</taxon>
    </lineage>
</organism>
<proteinExistence type="predicted"/>
<dbReference type="NCBIfam" id="TIGR03779">
    <property type="entry name" value="Bac_Flav_CT_M"/>
    <property type="match status" value="1"/>
</dbReference>
<feature type="coiled-coil region" evidence="1">
    <location>
        <begin position="171"/>
        <end position="198"/>
    </location>
</feature>
<name>A0A9D9EFW2_9BACT</name>
<accession>A0A9D9EFW2</accession>
<evidence type="ECO:0000256" key="1">
    <source>
        <dbReference type="SAM" id="Coils"/>
    </source>
</evidence>
<evidence type="ECO:0000313" key="5">
    <source>
        <dbReference type="EMBL" id="MBO8445595.1"/>
    </source>
</evidence>
<protein>
    <submittedName>
        <fullName evidence="5">Conjugative transposon protein TraM</fullName>
    </submittedName>
</protein>
<keyword evidence="3" id="KW-0812">Transmembrane</keyword>
<reference evidence="5" key="1">
    <citation type="submission" date="2020-10" db="EMBL/GenBank/DDBJ databases">
        <authorList>
            <person name="Gilroy R."/>
        </authorList>
    </citation>
    <scope>NUCLEOTIDE SEQUENCE</scope>
    <source>
        <strain evidence="5">D5-748</strain>
    </source>
</reference>
<feature type="transmembrane region" description="Helical" evidence="3">
    <location>
        <begin position="34"/>
        <end position="52"/>
    </location>
</feature>
<keyword evidence="3" id="KW-1133">Transmembrane helix</keyword>
<evidence type="ECO:0000313" key="6">
    <source>
        <dbReference type="Proteomes" id="UP000823619"/>
    </source>
</evidence>
<dbReference type="InterPro" id="IPR022187">
    <property type="entry name" value="Conjug_transposon_TraM"/>
</dbReference>
<reference evidence="5" key="2">
    <citation type="journal article" date="2021" name="PeerJ">
        <title>Extensive microbial diversity within the chicken gut microbiome revealed by metagenomics and culture.</title>
        <authorList>
            <person name="Gilroy R."/>
            <person name="Ravi A."/>
            <person name="Getino M."/>
            <person name="Pursley I."/>
            <person name="Horton D.L."/>
            <person name="Alikhan N.F."/>
            <person name="Baker D."/>
            <person name="Gharbi K."/>
            <person name="Hall N."/>
            <person name="Watson M."/>
            <person name="Adriaenssens E.M."/>
            <person name="Foster-Nyarko E."/>
            <person name="Jarju S."/>
            <person name="Secka A."/>
            <person name="Antonio M."/>
            <person name="Oren A."/>
            <person name="Chaudhuri R.R."/>
            <person name="La Ragione R."/>
            <person name="Hildebrand F."/>
            <person name="Pallen M.J."/>
        </authorList>
    </citation>
    <scope>NUCLEOTIDE SEQUENCE</scope>
    <source>
        <strain evidence="5">D5-748</strain>
    </source>
</reference>